<dbReference type="Proteomes" id="UP000011761">
    <property type="component" value="Unassembled WGS sequence"/>
</dbReference>
<sequence>MSRFSRDNDITMATELPSILTALETFVNDFLKQLSEERICRDSLQQALTGVQSTVQQALDVLNDFPIPAQDIESRSEAMALQFHVMTTLWKAGITLTEATLDRFPQRGRTMSERIDSREHAHPLSLSGGLLPCPAQITNDGVHNGVPGNPSAPTTLRATASRDEHAYQQLEGATVTPGTGVDATVTDSIAQSPTQSQGWQDIPTPTLFRLQHHTESDLLILVPLATAQRVETSTDNL</sequence>
<dbReference type="EMBL" id="KB445565">
    <property type="protein sequence ID" value="EMC91020.1"/>
    <property type="molecule type" value="Genomic_DNA"/>
</dbReference>
<organism evidence="1 2">
    <name type="scientific">Baudoinia panamericana (strain UAMH 10762)</name>
    <name type="common">Angels' share fungus</name>
    <name type="synonym">Baudoinia compniacensis (strain UAMH 10762)</name>
    <dbReference type="NCBI Taxonomy" id="717646"/>
    <lineage>
        <taxon>Eukaryota</taxon>
        <taxon>Fungi</taxon>
        <taxon>Dikarya</taxon>
        <taxon>Ascomycota</taxon>
        <taxon>Pezizomycotina</taxon>
        <taxon>Dothideomycetes</taxon>
        <taxon>Dothideomycetidae</taxon>
        <taxon>Mycosphaerellales</taxon>
        <taxon>Teratosphaeriaceae</taxon>
        <taxon>Baudoinia</taxon>
    </lineage>
</organism>
<gene>
    <name evidence="1" type="ORF">BAUCODRAFT_333205</name>
</gene>
<keyword evidence="2" id="KW-1185">Reference proteome</keyword>
<protein>
    <submittedName>
        <fullName evidence="1">Uncharacterized protein</fullName>
    </submittedName>
</protein>
<evidence type="ECO:0000313" key="1">
    <source>
        <dbReference type="EMBL" id="EMC91020.1"/>
    </source>
</evidence>
<accession>M2MXQ7</accession>
<dbReference type="HOGENOM" id="CLU_1170469_0_0_1"/>
<dbReference type="KEGG" id="bcom:BAUCODRAFT_333205"/>
<name>M2MXQ7_BAUPA</name>
<proteinExistence type="predicted"/>
<dbReference type="RefSeq" id="XP_007681937.1">
    <property type="nucleotide sequence ID" value="XM_007683747.1"/>
</dbReference>
<dbReference type="AlphaFoldDB" id="M2MXQ7"/>
<reference evidence="1 2" key="1">
    <citation type="journal article" date="2012" name="PLoS Pathog.">
        <title>Diverse lifestyles and strategies of plant pathogenesis encoded in the genomes of eighteen Dothideomycetes fungi.</title>
        <authorList>
            <person name="Ohm R.A."/>
            <person name="Feau N."/>
            <person name="Henrissat B."/>
            <person name="Schoch C.L."/>
            <person name="Horwitz B.A."/>
            <person name="Barry K.W."/>
            <person name="Condon B.J."/>
            <person name="Copeland A.C."/>
            <person name="Dhillon B."/>
            <person name="Glaser F."/>
            <person name="Hesse C.N."/>
            <person name="Kosti I."/>
            <person name="LaButti K."/>
            <person name="Lindquist E.A."/>
            <person name="Lucas S."/>
            <person name="Salamov A.A."/>
            <person name="Bradshaw R.E."/>
            <person name="Ciuffetti L."/>
            <person name="Hamelin R.C."/>
            <person name="Kema G.H.J."/>
            <person name="Lawrence C."/>
            <person name="Scott J.A."/>
            <person name="Spatafora J.W."/>
            <person name="Turgeon B.G."/>
            <person name="de Wit P.J.G.M."/>
            <person name="Zhong S."/>
            <person name="Goodwin S.B."/>
            <person name="Grigoriev I.V."/>
        </authorList>
    </citation>
    <scope>NUCLEOTIDE SEQUENCE [LARGE SCALE GENOMIC DNA]</scope>
    <source>
        <strain evidence="1 2">UAMH 10762</strain>
    </source>
</reference>
<dbReference type="GeneID" id="19112078"/>
<evidence type="ECO:0000313" key="2">
    <source>
        <dbReference type="Proteomes" id="UP000011761"/>
    </source>
</evidence>